<dbReference type="Proteomes" id="UP001177023">
    <property type="component" value="Unassembled WGS sequence"/>
</dbReference>
<sequence length="158" mass="17367">MRGLLSILTLAVLSTLVSSAFNPSRNDTMTSIPCQQHKDCGDWHFCNVGYRCEPKQMIWPGHKCYPNAVADRCPDGLKVRSVFSLLVVALLFATVAPVMDRCDRDRDCRAEMFCGKRKLCEPRRQNLPGETCDGVGVGCTAGHFCAISVAAPMMGHLC</sequence>
<gene>
    <name evidence="2" type="ORF">MSPICULIGERA_LOCUS1523</name>
</gene>
<evidence type="ECO:0008006" key="4">
    <source>
        <dbReference type="Google" id="ProtNLM"/>
    </source>
</evidence>
<evidence type="ECO:0000256" key="1">
    <source>
        <dbReference type="SAM" id="SignalP"/>
    </source>
</evidence>
<feature type="signal peptide" evidence="1">
    <location>
        <begin position="1"/>
        <end position="19"/>
    </location>
</feature>
<comment type="caution">
    <text evidence="2">The sequence shown here is derived from an EMBL/GenBank/DDBJ whole genome shotgun (WGS) entry which is preliminary data.</text>
</comment>
<name>A0AA36C5M2_9BILA</name>
<keyword evidence="3" id="KW-1185">Reference proteome</keyword>
<organism evidence="2 3">
    <name type="scientific">Mesorhabditis spiculigera</name>
    <dbReference type="NCBI Taxonomy" id="96644"/>
    <lineage>
        <taxon>Eukaryota</taxon>
        <taxon>Metazoa</taxon>
        <taxon>Ecdysozoa</taxon>
        <taxon>Nematoda</taxon>
        <taxon>Chromadorea</taxon>
        <taxon>Rhabditida</taxon>
        <taxon>Rhabditina</taxon>
        <taxon>Rhabditomorpha</taxon>
        <taxon>Rhabditoidea</taxon>
        <taxon>Rhabditidae</taxon>
        <taxon>Mesorhabditinae</taxon>
        <taxon>Mesorhabditis</taxon>
    </lineage>
</organism>
<feature type="chain" id="PRO_5041253116" description="Dickkopf N-terminal cysteine-rich domain-containing protein" evidence="1">
    <location>
        <begin position="20"/>
        <end position="158"/>
    </location>
</feature>
<dbReference type="AlphaFoldDB" id="A0AA36C5M2"/>
<keyword evidence="1" id="KW-0732">Signal</keyword>
<evidence type="ECO:0000313" key="3">
    <source>
        <dbReference type="Proteomes" id="UP001177023"/>
    </source>
</evidence>
<evidence type="ECO:0000313" key="2">
    <source>
        <dbReference type="EMBL" id="CAJ0560343.1"/>
    </source>
</evidence>
<dbReference type="EMBL" id="CATQJA010000442">
    <property type="protein sequence ID" value="CAJ0560343.1"/>
    <property type="molecule type" value="Genomic_DNA"/>
</dbReference>
<accession>A0AA36C5M2</accession>
<feature type="non-terminal residue" evidence="2">
    <location>
        <position position="1"/>
    </location>
</feature>
<reference evidence="2" key="1">
    <citation type="submission" date="2023-06" db="EMBL/GenBank/DDBJ databases">
        <authorList>
            <person name="Delattre M."/>
        </authorList>
    </citation>
    <scope>NUCLEOTIDE SEQUENCE</scope>
    <source>
        <strain evidence="2">AF72</strain>
    </source>
</reference>
<proteinExistence type="predicted"/>
<protein>
    <recommendedName>
        <fullName evidence="4">Dickkopf N-terminal cysteine-rich domain-containing protein</fullName>
    </recommendedName>
</protein>